<evidence type="ECO:0000313" key="3">
    <source>
        <dbReference type="Proteomes" id="UP001596012"/>
    </source>
</evidence>
<keyword evidence="3" id="KW-1185">Reference proteome</keyword>
<proteinExistence type="predicted"/>
<comment type="caution">
    <text evidence="2">The sequence shown here is derived from an EMBL/GenBank/DDBJ whole genome shotgun (WGS) entry which is preliminary data.</text>
</comment>
<reference evidence="3" key="1">
    <citation type="journal article" date="2019" name="Int. J. Syst. Evol. Microbiol.">
        <title>The Global Catalogue of Microorganisms (GCM) 10K type strain sequencing project: providing services to taxonomists for standard genome sequencing and annotation.</title>
        <authorList>
            <consortium name="The Broad Institute Genomics Platform"/>
            <consortium name="The Broad Institute Genome Sequencing Center for Infectious Disease"/>
            <person name="Wu L."/>
            <person name="Ma J."/>
        </authorList>
    </citation>
    <scope>NUCLEOTIDE SEQUENCE [LARGE SCALE GENOMIC DNA]</scope>
    <source>
        <strain evidence="3">DT43</strain>
    </source>
</reference>
<dbReference type="RefSeq" id="WP_386357070.1">
    <property type="nucleotide sequence ID" value="NZ_JBHSFG010000125.1"/>
</dbReference>
<dbReference type="Proteomes" id="UP001596012">
    <property type="component" value="Unassembled WGS sequence"/>
</dbReference>
<organism evidence="2 3">
    <name type="scientific">Streptomyces xiangluensis</name>
    <dbReference type="NCBI Taxonomy" id="2665720"/>
    <lineage>
        <taxon>Bacteria</taxon>
        <taxon>Bacillati</taxon>
        <taxon>Actinomycetota</taxon>
        <taxon>Actinomycetes</taxon>
        <taxon>Kitasatosporales</taxon>
        <taxon>Streptomycetaceae</taxon>
        <taxon>Streptomyces</taxon>
    </lineage>
</organism>
<protein>
    <recommendedName>
        <fullName evidence="4">Peptidylprolyl isomerase</fullName>
    </recommendedName>
</protein>
<dbReference type="EMBL" id="JBHSFG010000125">
    <property type="protein sequence ID" value="MFC4472728.1"/>
    <property type="molecule type" value="Genomic_DNA"/>
</dbReference>
<name>A0ABV8Z919_9ACTN</name>
<sequence>MRFDEEDGPSTTVEGDIVTVHYLPERPERATAKVLARGKLAASTAARCSSLRGSSPSPPSSWSSRTRTTRCPDTLAFRISSAPRS</sequence>
<evidence type="ECO:0008006" key="4">
    <source>
        <dbReference type="Google" id="ProtNLM"/>
    </source>
</evidence>
<evidence type="ECO:0000313" key="2">
    <source>
        <dbReference type="EMBL" id="MFC4472728.1"/>
    </source>
</evidence>
<accession>A0ABV8Z919</accession>
<gene>
    <name evidence="2" type="ORF">ACFPH6_51170</name>
</gene>
<evidence type="ECO:0000256" key="1">
    <source>
        <dbReference type="SAM" id="MobiDB-lite"/>
    </source>
</evidence>
<feature type="compositionally biased region" description="Low complexity" evidence="1">
    <location>
        <begin position="47"/>
        <end position="66"/>
    </location>
</feature>
<feature type="region of interest" description="Disordered" evidence="1">
    <location>
        <begin position="45"/>
        <end position="69"/>
    </location>
</feature>